<dbReference type="PANTHER" id="PTHR10579">
    <property type="entry name" value="CALCIUM-ACTIVATED CHLORIDE CHANNEL REGULATOR"/>
    <property type="match status" value="1"/>
</dbReference>
<accession>A0ABM1TH16</accession>
<evidence type="ECO:0000259" key="3">
    <source>
        <dbReference type="PROSITE" id="PS50234"/>
    </source>
</evidence>
<reference evidence="5" key="1">
    <citation type="submission" date="2025-08" db="UniProtKB">
        <authorList>
            <consortium name="RefSeq"/>
        </authorList>
    </citation>
    <scope>IDENTIFICATION</scope>
    <source>
        <tissue evidence="5">Muscle</tissue>
    </source>
</reference>
<dbReference type="InterPro" id="IPR036465">
    <property type="entry name" value="vWFA_dom_sf"/>
</dbReference>
<dbReference type="SUPFAM" id="SSF53300">
    <property type="entry name" value="vWA-like"/>
    <property type="match status" value="1"/>
</dbReference>
<dbReference type="InterPro" id="IPR051266">
    <property type="entry name" value="CLCR"/>
</dbReference>
<dbReference type="CDD" id="cd00198">
    <property type="entry name" value="vWFA"/>
    <property type="match status" value="1"/>
</dbReference>
<organism evidence="4 5">
    <name type="scientific">Limulus polyphemus</name>
    <name type="common">Atlantic horseshoe crab</name>
    <dbReference type="NCBI Taxonomy" id="6850"/>
    <lineage>
        <taxon>Eukaryota</taxon>
        <taxon>Metazoa</taxon>
        <taxon>Ecdysozoa</taxon>
        <taxon>Arthropoda</taxon>
        <taxon>Chelicerata</taxon>
        <taxon>Merostomata</taxon>
        <taxon>Xiphosura</taxon>
        <taxon>Limulidae</taxon>
        <taxon>Limulus</taxon>
    </lineage>
</organism>
<dbReference type="RefSeq" id="XP_022255172.1">
    <property type="nucleotide sequence ID" value="XM_022399464.1"/>
</dbReference>
<dbReference type="PROSITE" id="PS50234">
    <property type="entry name" value="VWFA"/>
    <property type="match status" value="1"/>
</dbReference>
<dbReference type="Pfam" id="PF08434">
    <property type="entry name" value="CLCA"/>
    <property type="match status" value="1"/>
</dbReference>
<proteinExistence type="predicted"/>
<keyword evidence="2" id="KW-0732">Signal</keyword>
<evidence type="ECO:0000256" key="1">
    <source>
        <dbReference type="SAM" id="MobiDB-lite"/>
    </source>
</evidence>
<dbReference type="InterPro" id="IPR002035">
    <property type="entry name" value="VWF_A"/>
</dbReference>
<evidence type="ECO:0000313" key="4">
    <source>
        <dbReference type="Proteomes" id="UP000694941"/>
    </source>
</evidence>
<dbReference type="PANTHER" id="PTHR10579:SF177">
    <property type="entry name" value="CALCIUM-ACTIVATED CHLORIDE CHANNEL REGULATOR 4-LIKE PROTEIN"/>
    <property type="match status" value="1"/>
</dbReference>
<feature type="domain" description="VWFA" evidence="3">
    <location>
        <begin position="311"/>
        <end position="479"/>
    </location>
</feature>
<feature type="chain" id="PRO_5047160283" evidence="2">
    <location>
        <begin position="23"/>
        <end position="793"/>
    </location>
</feature>
<name>A0ABM1TH16_LIMPO</name>
<feature type="region of interest" description="Disordered" evidence="1">
    <location>
        <begin position="704"/>
        <end position="724"/>
    </location>
</feature>
<sequence length="793" mass="88629">MKTINPFILIILFLHAFHNVGAVVEVNNKNGYVGVVVGMSRRVEMDENLIQKLQDLLIATSNFMFQATGQRLYIQEVLIVVPPIKSWESAGYDRIMGNWFNSANIRVDGQNPVYGDTPYTLYSGGCGKQGRYIHITPDFILNKGSFNGKPEKKMVQQWAKYRFGVFEEGSEPWDERFPKLYKDPVFLKMKEYAFVPTSCTTDIEGWTIQPSTCTLDKNNKFTPSCAFEMDETHPMNSSLMCSDFLDQADTFCGLNNRRHNYRAPNRHNLLCNRKSTWDVMKEHNDLKNIRPIPVQPGEPTFRIVQAGATMRVVLVLDVSSSMNGLSRMKLMRSSAKRFIRDIIQDGTELGIVQFSRSATTLLPLTKIDSSTRNKTIDSLPKTATGSTSIGSGILKALEVLKANTEGALIILITDGEENTDPKIPAVIQRVIEAKVVINAIDLGGQSDKNLETLSVKTGGNSFLVLDDESGVSSNMDDALFYGSKTAQGDIDFGLVELSKEDMTLSESETKHLTTYIDSSLGNNTKFTFRSKYLTNLEISLESPNNKIFTQDGTEWTKLDETTGQFLLTEAEAGEWKAKCSSKSSSSIKVSFQVTSEPTDPEDDPVRVEAFISDSTFDTFTKDMQNYALISARVYKGNINIAHATLNATIIRPNGADPLYNFILLYTGSNGLYKRDFTEFTGNGRYAVEVKVINDGKATLELNDKSQNSFPPKGNQFKRNKDSSELGKFQRSTNAGSFQVKNFNKDVFKYFPPGHVTDLQIIQSQMVSGIYIIGLQWTAPDDNCFEKPGILTQY</sequence>
<dbReference type="GeneID" id="106470822"/>
<feature type="signal peptide" evidence="2">
    <location>
        <begin position="1"/>
        <end position="22"/>
    </location>
</feature>
<dbReference type="Pfam" id="PF00092">
    <property type="entry name" value="VWA"/>
    <property type="match status" value="1"/>
</dbReference>
<dbReference type="Proteomes" id="UP000694941">
    <property type="component" value="Unplaced"/>
</dbReference>
<evidence type="ECO:0000256" key="2">
    <source>
        <dbReference type="SAM" id="SignalP"/>
    </source>
</evidence>
<dbReference type="Gene3D" id="3.40.50.410">
    <property type="entry name" value="von Willebrand factor, type A domain"/>
    <property type="match status" value="1"/>
</dbReference>
<gene>
    <name evidence="5" type="primary">LOC106470822</name>
</gene>
<protein>
    <submittedName>
        <fullName evidence="5">Calcium-activated chloride channel regulator 1-like</fullName>
    </submittedName>
</protein>
<evidence type="ECO:0000313" key="5">
    <source>
        <dbReference type="RefSeq" id="XP_022255172.1"/>
    </source>
</evidence>
<keyword evidence="4" id="KW-1185">Reference proteome</keyword>
<dbReference type="InterPro" id="IPR013642">
    <property type="entry name" value="CLCA_N"/>
</dbReference>
<dbReference type="SMART" id="SM00327">
    <property type="entry name" value="VWA"/>
    <property type="match status" value="1"/>
</dbReference>